<keyword evidence="2" id="KW-1133">Transmembrane helix</keyword>
<dbReference type="AlphaFoldDB" id="E6ZSB4"/>
<feature type="transmembrane region" description="Helical" evidence="2">
    <location>
        <begin position="272"/>
        <end position="293"/>
    </location>
</feature>
<evidence type="ECO:0000256" key="1">
    <source>
        <dbReference type="SAM" id="MobiDB-lite"/>
    </source>
</evidence>
<protein>
    <recommendedName>
        <fullName evidence="5">Transmembrane protein</fullName>
    </recommendedName>
</protein>
<accession>E6ZSB4</accession>
<dbReference type="VEuPathDB" id="FungiDB:sr16326"/>
<keyword evidence="2" id="KW-0812">Transmembrane</keyword>
<evidence type="ECO:0000313" key="4">
    <source>
        <dbReference type="Proteomes" id="UP000008867"/>
    </source>
</evidence>
<dbReference type="Proteomes" id="UP000008867">
    <property type="component" value="Chromosome 19"/>
</dbReference>
<organism evidence="3 4">
    <name type="scientific">Sporisorium reilianum (strain SRZ2)</name>
    <name type="common">Maize head smut fungus</name>
    <dbReference type="NCBI Taxonomy" id="999809"/>
    <lineage>
        <taxon>Eukaryota</taxon>
        <taxon>Fungi</taxon>
        <taxon>Dikarya</taxon>
        <taxon>Basidiomycota</taxon>
        <taxon>Ustilaginomycotina</taxon>
        <taxon>Ustilaginomycetes</taxon>
        <taxon>Ustilaginales</taxon>
        <taxon>Ustilaginaceae</taxon>
        <taxon>Sporisorium</taxon>
    </lineage>
</organism>
<feature type="transmembrane region" description="Helical" evidence="2">
    <location>
        <begin position="197"/>
        <end position="222"/>
    </location>
</feature>
<evidence type="ECO:0000256" key="2">
    <source>
        <dbReference type="SAM" id="Phobius"/>
    </source>
</evidence>
<feature type="compositionally biased region" description="Basic and acidic residues" evidence="1">
    <location>
        <begin position="133"/>
        <end position="143"/>
    </location>
</feature>
<evidence type="ECO:0000313" key="3">
    <source>
        <dbReference type="EMBL" id="CBQ70121.1"/>
    </source>
</evidence>
<feature type="region of interest" description="Disordered" evidence="1">
    <location>
        <begin position="100"/>
        <end position="153"/>
    </location>
</feature>
<gene>
    <name evidence="3" type="ORF">sr16326</name>
</gene>
<keyword evidence="2" id="KW-0472">Membrane</keyword>
<evidence type="ECO:0008006" key="5">
    <source>
        <dbReference type="Google" id="ProtNLM"/>
    </source>
</evidence>
<feature type="transmembrane region" description="Helical" evidence="2">
    <location>
        <begin position="242"/>
        <end position="266"/>
    </location>
</feature>
<dbReference type="HOGENOM" id="CLU_710124_0_0_1"/>
<feature type="transmembrane region" description="Helical" evidence="2">
    <location>
        <begin position="164"/>
        <end position="185"/>
    </location>
</feature>
<feature type="region of interest" description="Disordered" evidence="1">
    <location>
        <begin position="1"/>
        <end position="39"/>
    </location>
</feature>
<dbReference type="eggNOG" id="ENOG502RE4A">
    <property type="taxonomic scope" value="Eukaryota"/>
</dbReference>
<dbReference type="OrthoDB" id="10523317at2759"/>
<proteinExistence type="predicted"/>
<feature type="compositionally biased region" description="Acidic residues" evidence="1">
    <location>
        <begin position="348"/>
        <end position="358"/>
    </location>
</feature>
<dbReference type="EMBL" id="FQ311440">
    <property type="protein sequence ID" value="CBQ70121.1"/>
    <property type="molecule type" value="Genomic_DNA"/>
</dbReference>
<feature type="region of interest" description="Disordered" evidence="1">
    <location>
        <begin position="303"/>
        <end position="369"/>
    </location>
</feature>
<sequence>MPCPRQAAMIATSSSSTSSPPPRRSSRPESPRSTALHTDTACEPAFNAPLRSFSDPLTVTPRVGPHAQYSMGAAKAIAAEGRVPYGPGFYIPPPGYQSSSLGGRCEQRMGSGGERSAAPTETGTGYDPSTKLPRQDAGRADREKKRRPRSKVLAAERPSLRGSLIIWTVLSILLATSQLALLARYDSKKGGAASIGLGWAAICLELCAALVSTTGLLMVMVIPDGGKQKRSKGITSSLLDTLPTVCAIAVCLGASLQLASLLAYALQSPDNSITYSVVTAFITSLAITLGSIGRKLCVNRQPRRTNRKPISNCPNPPHLPVTDPGAAPSRPSSCASWHSGKYVPDYGLDSDSESDDDAPGARRPHADWMDRVLDRVVRSPLLDLPGSQR</sequence>
<keyword evidence="4" id="KW-1185">Reference proteome</keyword>
<name>E6ZSB4_SPORE</name>
<reference evidence="3 4" key="1">
    <citation type="journal article" date="2010" name="Science">
        <title>Pathogenicity determinants in smut fungi revealed by genome comparison.</title>
        <authorList>
            <person name="Schirawski J."/>
            <person name="Mannhaupt G."/>
            <person name="Muench K."/>
            <person name="Brefort T."/>
            <person name="Schipper K."/>
            <person name="Doehlemann G."/>
            <person name="Di Stasio M."/>
            <person name="Roessel N."/>
            <person name="Mendoza-Mendoza A."/>
            <person name="Pester D."/>
            <person name="Mueller O."/>
            <person name="Winterberg B."/>
            <person name="Meyer E."/>
            <person name="Ghareeb H."/>
            <person name="Wollenberg T."/>
            <person name="Muensterkoetter M."/>
            <person name="Wong P."/>
            <person name="Walter M."/>
            <person name="Stukenbrock E."/>
            <person name="Gueldener U."/>
            <person name="Kahmann R."/>
        </authorList>
    </citation>
    <scope>NUCLEOTIDE SEQUENCE [LARGE SCALE GENOMIC DNA]</scope>
    <source>
        <strain evidence="4">SRZ2</strain>
    </source>
</reference>